<dbReference type="InParanoid" id="G2YEG8"/>
<evidence type="ECO:0000313" key="1">
    <source>
        <dbReference type="EMBL" id="CCD50166.1"/>
    </source>
</evidence>
<dbReference type="HOGENOM" id="CLU_2941460_0_0_1"/>
<proteinExistence type="predicted"/>
<evidence type="ECO:0000313" key="2">
    <source>
        <dbReference type="Proteomes" id="UP000008177"/>
    </source>
</evidence>
<reference evidence="2" key="1">
    <citation type="journal article" date="2011" name="PLoS Genet.">
        <title>Genomic analysis of the necrotrophic fungal pathogens Sclerotinia sclerotiorum and Botrytis cinerea.</title>
        <authorList>
            <person name="Amselem J."/>
            <person name="Cuomo C.A."/>
            <person name="van Kan J.A."/>
            <person name="Viaud M."/>
            <person name="Benito E.P."/>
            <person name="Couloux A."/>
            <person name="Coutinho P.M."/>
            <person name="de Vries R.P."/>
            <person name="Dyer P.S."/>
            <person name="Fillinger S."/>
            <person name="Fournier E."/>
            <person name="Gout L."/>
            <person name="Hahn M."/>
            <person name="Kohn L."/>
            <person name="Lapalu N."/>
            <person name="Plummer K.M."/>
            <person name="Pradier J.M."/>
            <person name="Quevillon E."/>
            <person name="Sharon A."/>
            <person name="Simon A."/>
            <person name="ten Have A."/>
            <person name="Tudzynski B."/>
            <person name="Tudzynski P."/>
            <person name="Wincker P."/>
            <person name="Andrew M."/>
            <person name="Anthouard V."/>
            <person name="Beever R.E."/>
            <person name="Beffa R."/>
            <person name="Benoit I."/>
            <person name="Bouzid O."/>
            <person name="Brault B."/>
            <person name="Chen Z."/>
            <person name="Choquer M."/>
            <person name="Collemare J."/>
            <person name="Cotton P."/>
            <person name="Danchin E.G."/>
            <person name="Da Silva C."/>
            <person name="Gautier A."/>
            <person name="Giraud C."/>
            <person name="Giraud T."/>
            <person name="Gonzalez C."/>
            <person name="Grossetete S."/>
            <person name="Guldener U."/>
            <person name="Henrissat B."/>
            <person name="Howlett B.J."/>
            <person name="Kodira C."/>
            <person name="Kretschmer M."/>
            <person name="Lappartient A."/>
            <person name="Leroch M."/>
            <person name="Levis C."/>
            <person name="Mauceli E."/>
            <person name="Neuveglise C."/>
            <person name="Oeser B."/>
            <person name="Pearson M."/>
            <person name="Poulain J."/>
            <person name="Poussereau N."/>
            <person name="Quesneville H."/>
            <person name="Rascle C."/>
            <person name="Schumacher J."/>
            <person name="Segurens B."/>
            <person name="Sexton A."/>
            <person name="Silva E."/>
            <person name="Sirven C."/>
            <person name="Soanes D.M."/>
            <person name="Talbot N.J."/>
            <person name="Templeton M."/>
            <person name="Yandava C."/>
            <person name="Yarden O."/>
            <person name="Zeng Q."/>
            <person name="Rollins J.A."/>
            <person name="Lebrun M.H."/>
            <person name="Dickman M."/>
        </authorList>
    </citation>
    <scope>NUCLEOTIDE SEQUENCE [LARGE SCALE GENOMIC DNA]</scope>
    <source>
        <strain evidence="2">T4</strain>
    </source>
</reference>
<name>G2YEG8_BOTF4</name>
<sequence length="60" mass="7120">MLQNPRRKSRAKLSVSHKRVTSWYHQSFPAIISNERPLFYIIFINISLEHALMNIKLVIL</sequence>
<gene>
    <name evidence="1" type="ORF">BofuT4_uP025650.1</name>
</gene>
<protein>
    <submittedName>
        <fullName evidence="1">Uncharacterized protein</fullName>
    </submittedName>
</protein>
<dbReference type="AlphaFoldDB" id="G2YEG8"/>
<dbReference type="EMBL" id="FQ790323">
    <property type="protein sequence ID" value="CCD50166.1"/>
    <property type="molecule type" value="Genomic_DNA"/>
</dbReference>
<organism evidence="1 2">
    <name type="scientific">Botryotinia fuckeliana (strain T4)</name>
    <name type="common">Noble rot fungus</name>
    <name type="synonym">Botrytis cinerea</name>
    <dbReference type="NCBI Taxonomy" id="999810"/>
    <lineage>
        <taxon>Eukaryota</taxon>
        <taxon>Fungi</taxon>
        <taxon>Dikarya</taxon>
        <taxon>Ascomycota</taxon>
        <taxon>Pezizomycotina</taxon>
        <taxon>Leotiomycetes</taxon>
        <taxon>Helotiales</taxon>
        <taxon>Sclerotiniaceae</taxon>
        <taxon>Botrytis</taxon>
    </lineage>
</organism>
<accession>G2YEG8</accession>
<dbReference type="Proteomes" id="UP000008177">
    <property type="component" value="Unplaced contigs"/>
</dbReference>